<reference evidence="1" key="1">
    <citation type="submission" date="2016-11" db="UniProtKB">
        <authorList>
            <consortium name="WormBaseParasite"/>
        </authorList>
    </citation>
    <scope>IDENTIFICATION</scope>
    <source>
        <strain evidence="1">pt0022</strain>
    </source>
</reference>
<dbReference type="AlphaFoldDB" id="A0A1I8EZ20"/>
<name>A0A1I8EZ20_WUCBA</name>
<sequence>MLYNKQNILQAARARRIAKLSTTATTTTTATITTQSELMEVLTSLKQRHSNCAPQQKIIQELEKGIIAHNTLEDHYFFLDEGLREKLIDLIAIASFEKVTGSSFVVENEKKFDLAKFILENFMEN</sequence>
<proteinExistence type="predicted"/>
<protein>
    <submittedName>
        <fullName evidence="1">Uncharacterized protein</fullName>
    </submittedName>
</protein>
<dbReference type="WBParaSite" id="maker-PairedContig_6306-snap-gene-0.22-mRNA-1">
    <property type="protein sequence ID" value="maker-PairedContig_6306-snap-gene-0.22-mRNA-1"/>
    <property type="gene ID" value="maker-PairedContig_6306-snap-gene-0.22"/>
</dbReference>
<organism evidence="1">
    <name type="scientific">Wuchereria bancrofti</name>
    <dbReference type="NCBI Taxonomy" id="6293"/>
    <lineage>
        <taxon>Eukaryota</taxon>
        <taxon>Metazoa</taxon>
        <taxon>Ecdysozoa</taxon>
        <taxon>Nematoda</taxon>
        <taxon>Chromadorea</taxon>
        <taxon>Rhabditida</taxon>
        <taxon>Spirurina</taxon>
        <taxon>Spiruromorpha</taxon>
        <taxon>Filarioidea</taxon>
        <taxon>Onchocercidae</taxon>
        <taxon>Wuchereria</taxon>
    </lineage>
</organism>
<accession>A0A1I8EZ20</accession>
<evidence type="ECO:0000313" key="1">
    <source>
        <dbReference type="WBParaSite" id="maker-PairedContig_6306-snap-gene-0.22-mRNA-1"/>
    </source>
</evidence>